<evidence type="ECO:0000256" key="6">
    <source>
        <dbReference type="ARBA" id="ARBA00013053"/>
    </source>
</evidence>
<keyword evidence="12" id="KW-0808">Transferase</keyword>
<dbReference type="GO" id="GO:0005829">
    <property type="term" value="C:cytosol"/>
    <property type="evidence" value="ECO:0007669"/>
    <property type="project" value="TreeGrafter"/>
</dbReference>
<comment type="pathway">
    <text evidence="3">Amino-acid biosynthesis; L-valine biosynthesis; L-valine from pyruvate: step 4/4.</text>
</comment>
<dbReference type="Gene3D" id="3.30.470.10">
    <property type="match status" value="1"/>
</dbReference>
<evidence type="ECO:0000313" key="13">
    <source>
        <dbReference type="Proteomes" id="UP000017819"/>
    </source>
</evidence>
<dbReference type="Pfam" id="PF01063">
    <property type="entry name" value="Aminotran_4"/>
    <property type="match status" value="1"/>
</dbReference>
<dbReference type="PROSITE" id="PS51257">
    <property type="entry name" value="PROKAR_LIPOPROTEIN"/>
    <property type="match status" value="1"/>
</dbReference>
<evidence type="ECO:0000313" key="12">
    <source>
        <dbReference type="EMBL" id="ESR24847.1"/>
    </source>
</evidence>
<comment type="function">
    <text evidence="1">Acts on leucine, isoleucine and valine.</text>
</comment>
<dbReference type="PANTHER" id="PTHR42743">
    <property type="entry name" value="AMINO-ACID AMINOTRANSFERASE"/>
    <property type="match status" value="1"/>
</dbReference>
<dbReference type="EC" id="2.6.1.42" evidence="6"/>
<evidence type="ECO:0000256" key="1">
    <source>
        <dbReference type="ARBA" id="ARBA00003109"/>
    </source>
</evidence>
<dbReference type="GO" id="GO:0009082">
    <property type="term" value="P:branched-chain amino acid biosynthetic process"/>
    <property type="evidence" value="ECO:0007669"/>
    <property type="project" value="UniProtKB-KW"/>
</dbReference>
<dbReference type="InterPro" id="IPR001544">
    <property type="entry name" value="Aminotrans_IV"/>
</dbReference>
<dbReference type="AlphaFoldDB" id="V4QYM0"/>
<keyword evidence="12" id="KW-0032">Aminotransferase</keyword>
<dbReference type="SUPFAM" id="SSF56752">
    <property type="entry name" value="D-aminoacid aminotransferase-like PLP-dependent enzymes"/>
    <property type="match status" value="1"/>
</dbReference>
<comment type="pathway">
    <text evidence="2">Amino-acid biosynthesis; L-isoleucine biosynthesis; L-isoleucine from 2-oxobutanoate: step 4/4.</text>
</comment>
<evidence type="ECO:0000256" key="10">
    <source>
        <dbReference type="ARBA" id="ARBA00048798"/>
    </source>
</evidence>
<comment type="pathway">
    <text evidence="4">Amino-acid biosynthesis; L-leucine biosynthesis; L-leucine from 3-methyl-2-oxobutanoate: step 4/4.</text>
</comment>
<dbReference type="Proteomes" id="UP000017819">
    <property type="component" value="Unassembled WGS sequence"/>
</dbReference>
<dbReference type="InterPro" id="IPR043131">
    <property type="entry name" value="BCAT-like_N"/>
</dbReference>
<evidence type="ECO:0000256" key="4">
    <source>
        <dbReference type="ARBA" id="ARBA00005072"/>
    </source>
</evidence>
<accession>V4QYM0</accession>
<evidence type="ECO:0000256" key="11">
    <source>
        <dbReference type="ARBA" id="ARBA00049229"/>
    </source>
</evidence>
<keyword evidence="8" id="KW-0100">Branched-chain amino acid biosynthesis</keyword>
<evidence type="ECO:0000256" key="8">
    <source>
        <dbReference type="ARBA" id="ARBA00023304"/>
    </source>
</evidence>
<gene>
    <name evidence="12" type="ORF">N177_2170</name>
</gene>
<dbReference type="InterPro" id="IPR050571">
    <property type="entry name" value="Class-IV_PLP-Dep_Aminotrnsfr"/>
</dbReference>
<reference evidence="12 13" key="1">
    <citation type="journal article" date="2014" name="Genome Announc.">
        <title>Draft Genome Sequence of Lutibaculum baratangense Strain AMV1T, Isolated from a Mud Volcano in Andamans, India.</title>
        <authorList>
            <person name="Singh A."/>
            <person name="Sreenivas A."/>
            <person name="Sathyanarayana Reddy G."/>
            <person name="Pinnaka A.K."/>
            <person name="Shivaji S."/>
        </authorList>
    </citation>
    <scope>NUCLEOTIDE SEQUENCE [LARGE SCALE GENOMIC DNA]</scope>
    <source>
        <strain evidence="12 13">AMV1</strain>
    </source>
</reference>
<comment type="catalytic activity">
    <reaction evidence="9">
        <text>L-valine + 2-oxoglutarate = 3-methyl-2-oxobutanoate + L-glutamate</text>
        <dbReference type="Rhea" id="RHEA:24813"/>
        <dbReference type="ChEBI" id="CHEBI:11851"/>
        <dbReference type="ChEBI" id="CHEBI:16810"/>
        <dbReference type="ChEBI" id="CHEBI:29985"/>
        <dbReference type="ChEBI" id="CHEBI:57762"/>
        <dbReference type="EC" id="2.6.1.42"/>
    </reaction>
</comment>
<dbReference type="RefSeq" id="WP_023432300.1">
    <property type="nucleotide sequence ID" value="NZ_AWXZ01000029.1"/>
</dbReference>
<dbReference type="PATRIC" id="fig|631454.5.peg.2139"/>
<dbReference type="eggNOG" id="COG0115">
    <property type="taxonomic scope" value="Bacteria"/>
</dbReference>
<evidence type="ECO:0000256" key="7">
    <source>
        <dbReference type="ARBA" id="ARBA00014472"/>
    </source>
</evidence>
<dbReference type="GO" id="GO:0052656">
    <property type="term" value="F:L-isoleucine-2-oxoglutarate transaminase activity"/>
    <property type="evidence" value="ECO:0007669"/>
    <property type="project" value="RHEA"/>
</dbReference>
<dbReference type="GO" id="GO:0052655">
    <property type="term" value="F:L-valine-2-oxoglutarate transaminase activity"/>
    <property type="evidence" value="ECO:0007669"/>
    <property type="project" value="RHEA"/>
</dbReference>
<dbReference type="InterPro" id="IPR036038">
    <property type="entry name" value="Aminotransferase-like"/>
</dbReference>
<dbReference type="STRING" id="631454.N177_2170"/>
<organism evidence="12 13">
    <name type="scientific">Lutibaculum baratangense AMV1</name>
    <dbReference type="NCBI Taxonomy" id="631454"/>
    <lineage>
        <taxon>Bacteria</taxon>
        <taxon>Pseudomonadati</taxon>
        <taxon>Pseudomonadota</taxon>
        <taxon>Alphaproteobacteria</taxon>
        <taxon>Hyphomicrobiales</taxon>
        <taxon>Tepidamorphaceae</taxon>
        <taxon>Lutibaculum</taxon>
    </lineage>
</organism>
<proteinExistence type="inferred from homology"/>
<protein>
    <recommendedName>
        <fullName evidence="7">Probable branched-chain-amino-acid aminotransferase</fullName>
        <ecNumber evidence="6">2.6.1.42</ecNumber>
    </recommendedName>
</protein>
<evidence type="ECO:0000256" key="5">
    <source>
        <dbReference type="ARBA" id="ARBA00009320"/>
    </source>
</evidence>
<evidence type="ECO:0000256" key="2">
    <source>
        <dbReference type="ARBA" id="ARBA00004824"/>
    </source>
</evidence>
<dbReference type="NCBIfam" id="NF009896">
    <property type="entry name" value="PRK13356.1"/>
    <property type="match status" value="1"/>
</dbReference>
<dbReference type="EMBL" id="AWXZ01000029">
    <property type="protein sequence ID" value="ESR24847.1"/>
    <property type="molecule type" value="Genomic_DNA"/>
</dbReference>
<comment type="catalytic activity">
    <reaction evidence="11">
        <text>L-leucine + 2-oxoglutarate = 4-methyl-2-oxopentanoate + L-glutamate</text>
        <dbReference type="Rhea" id="RHEA:18321"/>
        <dbReference type="ChEBI" id="CHEBI:16810"/>
        <dbReference type="ChEBI" id="CHEBI:17865"/>
        <dbReference type="ChEBI" id="CHEBI:29985"/>
        <dbReference type="ChEBI" id="CHEBI:57427"/>
        <dbReference type="EC" id="2.6.1.42"/>
    </reaction>
</comment>
<keyword evidence="13" id="KW-1185">Reference proteome</keyword>
<sequence>MANASRSLCWVDGEWLQGNPPILGPLTHGLWLGSCVFDGARAFEGVMPDLDLHCQRVNASAEALGLRPTKRWQEIVELVREGVARFSGDTALYIKPLYWAEEGGYVSVPPLPESTRFALAIYEAPMLEPTGFSITATSFRRPTIEQAPVNAKAACLYPNSGRAVMEAHAKGFENGVVFDAMGNVAELATANLMLVKDGAVHTPYPNGTFLNGITRQRVIKLLRGAGIEVHERIVTYRDLLEADELFSTGNYSKVTPINRIDDRHLQPGPVAAKARELYWAFAHGQL</sequence>
<dbReference type="OrthoDB" id="21319at2"/>
<comment type="caution">
    <text evidence="12">The sequence shown here is derived from an EMBL/GenBank/DDBJ whole genome shotgun (WGS) entry which is preliminary data.</text>
</comment>
<evidence type="ECO:0000256" key="9">
    <source>
        <dbReference type="ARBA" id="ARBA00048212"/>
    </source>
</evidence>
<dbReference type="GO" id="GO:0052654">
    <property type="term" value="F:L-leucine-2-oxoglutarate transaminase activity"/>
    <property type="evidence" value="ECO:0007669"/>
    <property type="project" value="RHEA"/>
</dbReference>
<dbReference type="InterPro" id="IPR043132">
    <property type="entry name" value="BCAT-like_C"/>
</dbReference>
<evidence type="ECO:0000256" key="3">
    <source>
        <dbReference type="ARBA" id="ARBA00004931"/>
    </source>
</evidence>
<keyword evidence="8" id="KW-0028">Amino-acid biosynthesis</keyword>
<name>V4QYM0_9HYPH</name>
<comment type="similarity">
    <text evidence="5">Belongs to the class-IV pyridoxal-phosphate-dependent aminotransferase family.</text>
</comment>
<dbReference type="Gene3D" id="3.20.10.10">
    <property type="entry name" value="D-amino Acid Aminotransferase, subunit A, domain 2"/>
    <property type="match status" value="1"/>
</dbReference>
<comment type="catalytic activity">
    <reaction evidence="10">
        <text>L-isoleucine + 2-oxoglutarate = (S)-3-methyl-2-oxopentanoate + L-glutamate</text>
        <dbReference type="Rhea" id="RHEA:24801"/>
        <dbReference type="ChEBI" id="CHEBI:16810"/>
        <dbReference type="ChEBI" id="CHEBI:29985"/>
        <dbReference type="ChEBI" id="CHEBI:35146"/>
        <dbReference type="ChEBI" id="CHEBI:58045"/>
        <dbReference type="EC" id="2.6.1.42"/>
    </reaction>
</comment>
<dbReference type="PANTHER" id="PTHR42743:SF11">
    <property type="entry name" value="AMINODEOXYCHORISMATE LYASE"/>
    <property type="match status" value="1"/>
</dbReference>